<evidence type="ECO:0000313" key="2">
    <source>
        <dbReference type="EMBL" id="KAJ4939098.1"/>
    </source>
</evidence>
<name>A0AAD6BAA9_9TELE</name>
<dbReference type="AlphaFoldDB" id="A0AAD6BAA9"/>
<dbReference type="EMBL" id="JAPTMU010000008">
    <property type="protein sequence ID" value="KAJ4939098.1"/>
    <property type="molecule type" value="Genomic_DNA"/>
</dbReference>
<feature type="region of interest" description="Disordered" evidence="1">
    <location>
        <begin position="71"/>
        <end position="111"/>
    </location>
</feature>
<evidence type="ECO:0000313" key="3">
    <source>
        <dbReference type="Proteomes" id="UP001219934"/>
    </source>
</evidence>
<comment type="caution">
    <text evidence="2">The sequence shown here is derived from an EMBL/GenBank/DDBJ whole genome shotgun (WGS) entry which is preliminary data.</text>
</comment>
<reference evidence="2" key="1">
    <citation type="submission" date="2022-11" db="EMBL/GenBank/DDBJ databases">
        <title>Chromosome-level genome of Pogonophryne albipinna.</title>
        <authorList>
            <person name="Jo E."/>
        </authorList>
    </citation>
    <scope>NUCLEOTIDE SEQUENCE</scope>
    <source>
        <strain evidence="2">SGF0006</strain>
        <tissue evidence="2">Muscle</tissue>
    </source>
</reference>
<evidence type="ECO:0000256" key="1">
    <source>
        <dbReference type="SAM" id="MobiDB-lite"/>
    </source>
</evidence>
<sequence length="111" mass="12197">MRGPNPANPCHSRRGKSPPLTLAQVTGSVCTVHWIGCELDLRQRTGSQAQEQHVTNNVSHSAVESELRERFRPANSQVASAGQADEGGHTGGSLRYQTQLHFGKWNSRPRK</sequence>
<feature type="region of interest" description="Disordered" evidence="1">
    <location>
        <begin position="1"/>
        <end position="21"/>
    </location>
</feature>
<feature type="non-terminal residue" evidence="2">
    <location>
        <position position="1"/>
    </location>
</feature>
<protein>
    <submittedName>
        <fullName evidence="2">Uncharacterized protein</fullName>
    </submittedName>
</protein>
<gene>
    <name evidence="2" type="ORF">JOQ06_028559</name>
</gene>
<dbReference type="Proteomes" id="UP001219934">
    <property type="component" value="Unassembled WGS sequence"/>
</dbReference>
<organism evidence="2 3">
    <name type="scientific">Pogonophryne albipinna</name>
    <dbReference type="NCBI Taxonomy" id="1090488"/>
    <lineage>
        <taxon>Eukaryota</taxon>
        <taxon>Metazoa</taxon>
        <taxon>Chordata</taxon>
        <taxon>Craniata</taxon>
        <taxon>Vertebrata</taxon>
        <taxon>Euteleostomi</taxon>
        <taxon>Actinopterygii</taxon>
        <taxon>Neopterygii</taxon>
        <taxon>Teleostei</taxon>
        <taxon>Neoteleostei</taxon>
        <taxon>Acanthomorphata</taxon>
        <taxon>Eupercaria</taxon>
        <taxon>Perciformes</taxon>
        <taxon>Notothenioidei</taxon>
        <taxon>Pogonophryne</taxon>
    </lineage>
</organism>
<accession>A0AAD6BAA9</accession>
<proteinExistence type="predicted"/>
<keyword evidence="3" id="KW-1185">Reference proteome</keyword>